<dbReference type="PROSITE" id="PS51755">
    <property type="entry name" value="OMPR_PHOB"/>
    <property type="match status" value="1"/>
</dbReference>
<dbReference type="SUPFAM" id="SSF48452">
    <property type="entry name" value="TPR-like"/>
    <property type="match status" value="1"/>
</dbReference>
<dbReference type="Pfam" id="PF00931">
    <property type="entry name" value="NB-ARC"/>
    <property type="match status" value="1"/>
</dbReference>
<gene>
    <name evidence="9" type="ORF">ACFP3M_23930</name>
</gene>
<feature type="domain" description="OmpR/PhoB-type" evidence="8">
    <location>
        <begin position="1"/>
        <end position="98"/>
    </location>
</feature>
<dbReference type="InterPro" id="IPR002182">
    <property type="entry name" value="NB-ARC"/>
</dbReference>
<feature type="region of interest" description="Disordered" evidence="7">
    <location>
        <begin position="250"/>
        <end position="316"/>
    </location>
</feature>
<dbReference type="RefSeq" id="WP_345078259.1">
    <property type="nucleotide sequence ID" value="NZ_BAAAWG010000002.1"/>
</dbReference>
<accession>A0ABW1FRG9</accession>
<dbReference type="InterPro" id="IPR001867">
    <property type="entry name" value="OmpR/PhoB-type_DNA-bd"/>
</dbReference>
<sequence length="662" mass="69340">MREEVRCAVLGAVRVYRGGRELPAGPPQRQAVLAALALRPGRTVSLARLVDAVWGQDLPNGPTSTIRTYAWQLRKDLEADPSAPGVLLSSGDGYRLAVSPARVDALLAESLAGQAARARTAGRPEEARGLLADALALWRGQPLSGVPGPFAHGRRARLEELRLALLEERLELDVALGDASSALPGLAELTATHPLRERPHALLMRALCAAGRRAEALALFAAYRARLDEELGVAPTAQLADLHLAVLRDEVPPPRPRPVPPAPPPGPEPVDRDPAVRHTPNVPGARRLRRAPGRRTGLPRARPRLRPPAQLPAPPVDFTGRAEAASRLCAQLTADARLAPALVLINGMAGTGKSALALQVAHRVRAAYPDGQLYADLAGQAETPADPAAVSAAFLTALGVAPGAVPPGPDDRSRLLRSELDGRRMLIVLDDVRDAAQLRPLLPGSASCAVVVTSRAGLGGLALTGRCALDVFRPEESLALLGAVAGLARVSAEPEAALAVAEACGHLPLAVRIAAGRIAARPHRTIGDLAGRLRDPGRRLRELRLDGLELETAFQAGYRRLTAGQARALHAVAAVAAPEVSLAAAATALGTGRDAAEELLESLVDAALLQSPKEGRYRLHGLVRCFALHRADGIGGGAGVISGGRPDATGRPPLIRVRPVRQ</sequence>
<dbReference type="SUPFAM" id="SSF52540">
    <property type="entry name" value="P-loop containing nucleoside triphosphate hydrolases"/>
    <property type="match status" value="1"/>
</dbReference>
<protein>
    <submittedName>
        <fullName evidence="9">BTAD domain-containing putative transcriptional regulator</fullName>
    </submittedName>
</protein>
<dbReference type="SMART" id="SM01043">
    <property type="entry name" value="BTAD"/>
    <property type="match status" value="1"/>
</dbReference>
<name>A0ABW1FRG9_9ACTN</name>
<evidence type="ECO:0000313" key="10">
    <source>
        <dbReference type="Proteomes" id="UP001596241"/>
    </source>
</evidence>
<dbReference type="InterPro" id="IPR036388">
    <property type="entry name" value="WH-like_DNA-bd_sf"/>
</dbReference>
<dbReference type="PANTHER" id="PTHR35807:SF1">
    <property type="entry name" value="TRANSCRIPTIONAL REGULATOR REDD"/>
    <property type="match status" value="1"/>
</dbReference>
<evidence type="ECO:0000313" key="9">
    <source>
        <dbReference type="EMBL" id="MFC5895849.1"/>
    </source>
</evidence>
<dbReference type="InterPro" id="IPR016032">
    <property type="entry name" value="Sig_transdc_resp-reg_C-effctor"/>
</dbReference>
<dbReference type="Pfam" id="PF00486">
    <property type="entry name" value="Trans_reg_C"/>
    <property type="match status" value="1"/>
</dbReference>
<dbReference type="InterPro" id="IPR011990">
    <property type="entry name" value="TPR-like_helical_dom_sf"/>
</dbReference>
<dbReference type="Gene3D" id="1.25.40.10">
    <property type="entry name" value="Tetratricopeptide repeat domain"/>
    <property type="match status" value="1"/>
</dbReference>
<dbReference type="Gene3D" id="3.40.50.300">
    <property type="entry name" value="P-loop containing nucleotide triphosphate hydrolases"/>
    <property type="match status" value="1"/>
</dbReference>
<dbReference type="PANTHER" id="PTHR35807">
    <property type="entry name" value="TRANSCRIPTIONAL REGULATOR REDD-RELATED"/>
    <property type="match status" value="1"/>
</dbReference>
<evidence type="ECO:0000256" key="6">
    <source>
        <dbReference type="PROSITE-ProRule" id="PRU01091"/>
    </source>
</evidence>
<keyword evidence="2" id="KW-0902">Two-component regulatory system</keyword>
<dbReference type="SMART" id="SM00382">
    <property type="entry name" value="AAA"/>
    <property type="match status" value="1"/>
</dbReference>
<keyword evidence="4 6" id="KW-0238">DNA-binding</keyword>
<dbReference type="InterPro" id="IPR051677">
    <property type="entry name" value="AfsR-DnrI-RedD_regulator"/>
</dbReference>
<feature type="compositionally biased region" description="Pro residues" evidence="7">
    <location>
        <begin position="253"/>
        <end position="268"/>
    </location>
</feature>
<feature type="DNA-binding region" description="OmpR/PhoB-type" evidence="6">
    <location>
        <begin position="1"/>
        <end position="98"/>
    </location>
</feature>
<evidence type="ECO:0000256" key="7">
    <source>
        <dbReference type="SAM" id="MobiDB-lite"/>
    </source>
</evidence>
<evidence type="ECO:0000256" key="4">
    <source>
        <dbReference type="ARBA" id="ARBA00023125"/>
    </source>
</evidence>
<comment type="caution">
    <text evidence="9">The sequence shown here is derived from an EMBL/GenBank/DDBJ whole genome shotgun (WGS) entry which is preliminary data.</text>
</comment>
<evidence type="ECO:0000256" key="2">
    <source>
        <dbReference type="ARBA" id="ARBA00023012"/>
    </source>
</evidence>
<evidence type="ECO:0000256" key="5">
    <source>
        <dbReference type="ARBA" id="ARBA00023163"/>
    </source>
</evidence>
<dbReference type="InterPro" id="IPR003593">
    <property type="entry name" value="AAA+_ATPase"/>
</dbReference>
<keyword evidence="5" id="KW-0804">Transcription</keyword>
<keyword evidence="10" id="KW-1185">Reference proteome</keyword>
<dbReference type="Proteomes" id="UP001596241">
    <property type="component" value="Unassembled WGS sequence"/>
</dbReference>
<organism evidence="9 10">
    <name type="scientific">Streptomyces ramulosus</name>
    <dbReference type="NCBI Taxonomy" id="47762"/>
    <lineage>
        <taxon>Bacteria</taxon>
        <taxon>Bacillati</taxon>
        <taxon>Actinomycetota</taxon>
        <taxon>Actinomycetes</taxon>
        <taxon>Kitasatosporales</taxon>
        <taxon>Streptomycetaceae</taxon>
        <taxon>Streptomyces</taxon>
    </lineage>
</organism>
<keyword evidence="3" id="KW-0805">Transcription regulation</keyword>
<evidence type="ECO:0000256" key="1">
    <source>
        <dbReference type="ARBA" id="ARBA00005820"/>
    </source>
</evidence>
<dbReference type="InterPro" id="IPR027417">
    <property type="entry name" value="P-loop_NTPase"/>
</dbReference>
<dbReference type="SMART" id="SM00862">
    <property type="entry name" value="Trans_reg_C"/>
    <property type="match status" value="1"/>
</dbReference>
<evidence type="ECO:0000259" key="8">
    <source>
        <dbReference type="PROSITE" id="PS51755"/>
    </source>
</evidence>
<dbReference type="SUPFAM" id="SSF46894">
    <property type="entry name" value="C-terminal effector domain of the bipartite response regulators"/>
    <property type="match status" value="1"/>
</dbReference>
<dbReference type="PRINTS" id="PR00364">
    <property type="entry name" value="DISEASERSIST"/>
</dbReference>
<reference evidence="10" key="1">
    <citation type="journal article" date="2019" name="Int. J. Syst. Evol. Microbiol.">
        <title>The Global Catalogue of Microorganisms (GCM) 10K type strain sequencing project: providing services to taxonomists for standard genome sequencing and annotation.</title>
        <authorList>
            <consortium name="The Broad Institute Genomics Platform"/>
            <consortium name="The Broad Institute Genome Sequencing Center for Infectious Disease"/>
            <person name="Wu L."/>
            <person name="Ma J."/>
        </authorList>
    </citation>
    <scope>NUCLEOTIDE SEQUENCE [LARGE SCALE GENOMIC DNA]</scope>
    <source>
        <strain evidence="10">CGMCC 1.15809</strain>
    </source>
</reference>
<dbReference type="InterPro" id="IPR005158">
    <property type="entry name" value="BTAD"/>
</dbReference>
<dbReference type="Gene3D" id="1.10.10.10">
    <property type="entry name" value="Winged helix-like DNA-binding domain superfamily/Winged helix DNA-binding domain"/>
    <property type="match status" value="1"/>
</dbReference>
<dbReference type="EMBL" id="JBHSPW010000012">
    <property type="protein sequence ID" value="MFC5895849.1"/>
    <property type="molecule type" value="Genomic_DNA"/>
</dbReference>
<proteinExistence type="inferred from homology"/>
<dbReference type="CDD" id="cd15831">
    <property type="entry name" value="BTAD"/>
    <property type="match status" value="1"/>
</dbReference>
<comment type="similarity">
    <text evidence="1">Belongs to the AfsR/DnrI/RedD regulatory family.</text>
</comment>
<dbReference type="Pfam" id="PF03704">
    <property type="entry name" value="BTAD"/>
    <property type="match status" value="1"/>
</dbReference>
<evidence type="ECO:0000256" key="3">
    <source>
        <dbReference type="ARBA" id="ARBA00023015"/>
    </source>
</evidence>